<evidence type="ECO:0000313" key="2">
    <source>
        <dbReference type="EMBL" id="GAT09836.1"/>
    </source>
</evidence>
<comment type="caution">
    <text evidence="2">The sequence shown here is derived from an EMBL/GenBank/DDBJ whole genome shotgun (WGS) entry which is preliminary data.</text>
</comment>
<gene>
    <name evidence="2" type="ORF">RMCN_2969</name>
</gene>
<feature type="region of interest" description="Disordered" evidence="1">
    <location>
        <begin position="27"/>
        <end position="51"/>
    </location>
</feature>
<evidence type="ECO:0000313" key="3">
    <source>
        <dbReference type="Proteomes" id="UP000069773"/>
    </source>
</evidence>
<sequence>MAHDPGMKRGTMKAFSTDVVSVSEPAPRFDESMFGSPPQPATSTLVTKPAAATRRRETVSVFI</sequence>
<organism evidence="2 3">
    <name type="scientific">Mycolicibacterium novocastrense</name>
    <name type="common">Mycobacterium novocastrense</name>
    <dbReference type="NCBI Taxonomy" id="59813"/>
    <lineage>
        <taxon>Bacteria</taxon>
        <taxon>Bacillati</taxon>
        <taxon>Actinomycetota</taxon>
        <taxon>Actinomycetes</taxon>
        <taxon>Mycobacteriales</taxon>
        <taxon>Mycobacteriaceae</taxon>
        <taxon>Mycolicibacterium</taxon>
    </lineage>
</organism>
<name>A0ABQ0KJR2_MYCNV</name>
<keyword evidence="3" id="KW-1185">Reference proteome</keyword>
<accession>A0ABQ0KJR2</accession>
<evidence type="ECO:0000256" key="1">
    <source>
        <dbReference type="SAM" id="MobiDB-lite"/>
    </source>
</evidence>
<dbReference type="Proteomes" id="UP000069773">
    <property type="component" value="Unassembled WGS sequence"/>
</dbReference>
<proteinExistence type="predicted"/>
<dbReference type="EMBL" id="BCTA01000036">
    <property type="protein sequence ID" value="GAT09836.1"/>
    <property type="molecule type" value="Genomic_DNA"/>
</dbReference>
<reference evidence="2 3" key="1">
    <citation type="journal article" date="2016" name="Genome Announc.">
        <title>Draft Genome Sequences of Five Rapidly Growing Mycobacterium Species, M. thermoresistibile, M. fortuitum subsp. acetamidolyticum, M. canariasense, M. brisbanense, and M. novocastrense.</title>
        <authorList>
            <person name="Katahira K."/>
            <person name="Ogura Y."/>
            <person name="Gotoh Y."/>
            <person name="Hayashi T."/>
        </authorList>
    </citation>
    <scope>NUCLEOTIDE SEQUENCE [LARGE SCALE GENOMIC DNA]</scope>
    <source>
        <strain evidence="2 3">JCM18114</strain>
    </source>
</reference>
<protein>
    <submittedName>
        <fullName evidence="2">Uncharacterized protein</fullName>
    </submittedName>
</protein>